<proteinExistence type="predicted"/>
<reference evidence="1 2" key="1">
    <citation type="submission" date="2020-06" db="EMBL/GenBank/DDBJ databases">
        <title>Genome mining for natural products.</title>
        <authorList>
            <person name="Zhang B."/>
            <person name="Shi J."/>
            <person name="Ge H."/>
        </authorList>
    </citation>
    <scope>NUCLEOTIDE SEQUENCE [LARGE SCALE GENOMIC DNA]</scope>
    <source>
        <strain evidence="1 2">NA00687</strain>
    </source>
</reference>
<organism evidence="1 2">
    <name type="scientific">Streptomyces buecherae</name>
    <dbReference type="NCBI Taxonomy" id="2763006"/>
    <lineage>
        <taxon>Bacteria</taxon>
        <taxon>Bacillati</taxon>
        <taxon>Actinomycetota</taxon>
        <taxon>Actinomycetes</taxon>
        <taxon>Kitasatosporales</taxon>
        <taxon>Streptomycetaceae</taxon>
        <taxon>Streptomyces</taxon>
    </lineage>
</organism>
<evidence type="ECO:0000313" key="2">
    <source>
        <dbReference type="Proteomes" id="UP000509303"/>
    </source>
</evidence>
<accession>A0A7H8N389</accession>
<sequence>MSGSFVRGALTDVPDPAYAEDPAPVADAVAAFGDDELFSFVDERLGSFGAREPGRGRVARGVAAHPTA</sequence>
<dbReference type="EMBL" id="CP054929">
    <property type="protein sequence ID" value="QKW48783.1"/>
    <property type="molecule type" value="Genomic_DNA"/>
</dbReference>
<dbReference type="Proteomes" id="UP000509303">
    <property type="component" value="Chromosome"/>
</dbReference>
<keyword evidence="2" id="KW-1185">Reference proteome</keyword>
<dbReference type="AlphaFoldDB" id="A0A7H8N389"/>
<name>A0A7H8N389_9ACTN</name>
<gene>
    <name evidence="1" type="ORF">HUT08_03630</name>
</gene>
<dbReference type="RefSeq" id="WP_176160515.1">
    <property type="nucleotide sequence ID" value="NZ_CP054929.1"/>
</dbReference>
<protein>
    <submittedName>
        <fullName evidence="1">Uncharacterized protein</fullName>
    </submittedName>
</protein>
<evidence type="ECO:0000313" key="1">
    <source>
        <dbReference type="EMBL" id="QKW48783.1"/>
    </source>
</evidence>